<evidence type="ECO:0000256" key="1">
    <source>
        <dbReference type="SAM" id="MobiDB-lite"/>
    </source>
</evidence>
<name>A0A286G363_9BACT</name>
<dbReference type="EMBL" id="OCNH01000002">
    <property type="protein sequence ID" value="SOD89961.1"/>
    <property type="molecule type" value="Genomic_DNA"/>
</dbReference>
<feature type="compositionally biased region" description="Polar residues" evidence="1">
    <location>
        <begin position="13"/>
        <end position="31"/>
    </location>
</feature>
<dbReference type="Proteomes" id="UP000219452">
    <property type="component" value="Unassembled WGS sequence"/>
</dbReference>
<proteinExistence type="predicted"/>
<accession>A0A286G363</accession>
<sequence length="31" mass="3459">MDEQMYADERCLENQTKGRAVGSSEQPLANS</sequence>
<organism evidence="2 3">
    <name type="scientific">Spirosoma fluviale</name>
    <dbReference type="NCBI Taxonomy" id="1597977"/>
    <lineage>
        <taxon>Bacteria</taxon>
        <taxon>Pseudomonadati</taxon>
        <taxon>Bacteroidota</taxon>
        <taxon>Cytophagia</taxon>
        <taxon>Cytophagales</taxon>
        <taxon>Cytophagaceae</taxon>
        <taxon>Spirosoma</taxon>
    </lineage>
</organism>
<keyword evidence="3" id="KW-1185">Reference proteome</keyword>
<protein>
    <submittedName>
        <fullName evidence="2">Uncharacterized protein</fullName>
    </submittedName>
</protein>
<feature type="region of interest" description="Disordered" evidence="1">
    <location>
        <begin position="1"/>
        <end position="31"/>
    </location>
</feature>
<evidence type="ECO:0000313" key="3">
    <source>
        <dbReference type="Proteomes" id="UP000219452"/>
    </source>
</evidence>
<gene>
    <name evidence="2" type="ORF">SAMN06269250_3249</name>
</gene>
<reference evidence="3" key="1">
    <citation type="submission" date="2017-09" db="EMBL/GenBank/DDBJ databases">
        <authorList>
            <person name="Varghese N."/>
            <person name="Submissions S."/>
        </authorList>
    </citation>
    <scope>NUCLEOTIDE SEQUENCE [LARGE SCALE GENOMIC DNA]</scope>
    <source>
        <strain evidence="3">DSM 29961</strain>
    </source>
</reference>
<dbReference type="AlphaFoldDB" id="A0A286G363"/>
<evidence type="ECO:0000313" key="2">
    <source>
        <dbReference type="EMBL" id="SOD89961.1"/>
    </source>
</evidence>